<comment type="subcellular location">
    <subcellularLocation>
        <location evidence="3 10">Secreted</location>
    </subcellularLocation>
</comment>
<dbReference type="InParanoid" id="C7ZIQ7"/>
<dbReference type="RefSeq" id="XP_003041782.1">
    <property type="nucleotide sequence ID" value="XM_003041736.1"/>
</dbReference>
<dbReference type="KEGG" id="nhe:NECHADRAFT_52994"/>
<dbReference type="VEuPathDB" id="FungiDB:NECHADRAFT_52994"/>
<evidence type="ECO:0000256" key="6">
    <source>
        <dbReference type="ARBA" id="ARBA00022729"/>
    </source>
</evidence>
<dbReference type="InterPro" id="IPR012334">
    <property type="entry name" value="Pectin_lyas_fold"/>
</dbReference>
<comment type="cofactor">
    <cofactor evidence="2 10">
        <name>Ca(2+)</name>
        <dbReference type="ChEBI" id="CHEBI:29108"/>
    </cofactor>
</comment>
<comment type="catalytic activity">
    <reaction evidence="1 10">
        <text>Eliminative cleavage of (1-&gt;4)-alpha-D-galacturonan to give oligosaccharides with 4-deoxy-alpha-D-galact-4-enuronosyl groups at their non-reducing ends.</text>
        <dbReference type="EC" id="4.2.2.2"/>
    </reaction>
</comment>
<dbReference type="InterPro" id="IPR004898">
    <property type="entry name" value="Pectate_lyase_PlyH/PlyE-like"/>
</dbReference>
<dbReference type="STRING" id="660122.C7ZIQ7"/>
<dbReference type="Proteomes" id="UP000005206">
    <property type="component" value="Chromosome 12"/>
</dbReference>
<organism evidence="11 12">
    <name type="scientific">Fusarium vanettenii (strain ATCC MYA-4622 / CBS 123669 / FGSC 9596 / NRRL 45880 / 77-13-4)</name>
    <name type="common">Fusarium solani subsp. pisi</name>
    <dbReference type="NCBI Taxonomy" id="660122"/>
    <lineage>
        <taxon>Eukaryota</taxon>
        <taxon>Fungi</taxon>
        <taxon>Dikarya</taxon>
        <taxon>Ascomycota</taxon>
        <taxon>Pezizomycotina</taxon>
        <taxon>Sordariomycetes</taxon>
        <taxon>Hypocreomycetidae</taxon>
        <taxon>Hypocreales</taxon>
        <taxon>Nectriaceae</taxon>
        <taxon>Fusarium</taxon>
        <taxon>Fusarium solani species complex</taxon>
        <taxon>Fusarium vanettenii</taxon>
    </lineage>
</organism>
<dbReference type="OrthoDB" id="441042at2759"/>
<keyword evidence="12" id="KW-1185">Reference proteome</keyword>
<evidence type="ECO:0000313" key="11">
    <source>
        <dbReference type="EMBL" id="EEU36069.1"/>
    </source>
</evidence>
<evidence type="ECO:0000256" key="8">
    <source>
        <dbReference type="ARBA" id="ARBA00023239"/>
    </source>
</evidence>
<protein>
    <recommendedName>
        <fullName evidence="10">Pectate lyase</fullName>
        <ecNumber evidence="10">4.2.2.2</ecNumber>
    </recommendedName>
</protein>
<keyword evidence="7 10" id="KW-0106">Calcium</keyword>
<dbReference type="AlphaFoldDB" id="C7ZIQ7"/>
<evidence type="ECO:0000256" key="7">
    <source>
        <dbReference type="ARBA" id="ARBA00022837"/>
    </source>
</evidence>
<keyword evidence="8 10" id="KW-0456">Lyase</keyword>
<dbReference type="Pfam" id="PF03211">
    <property type="entry name" value="Pectate_lyase"/>
    <property type="match status" value="1"/>
</dbReference>
<reference evidence="11 12" key="1">
    <citation type="journal article" date="2009" name="PLoS Genet.">
        <title>The genome of Nectria haematococca: contribution of supernumerary chromosomes to gene expansion.</title>
        <authorList>
            <person name="Coleman J.J."/>
            <person name="Rounsley S.D."/>
            <person name="Rodriguez-Carres M."/>
            <person name="Kuo A."/>
            <person name="Wasmann C.C."/>
            <person name="Grimwood J."/>
            <person name="Schmutz J."/>
            <person name="Taga M."/>
            <person name="White G.J."/>
            <person name="Zhou S."/>
            <person name="Schwartz D.C."/>
            <person name="Freitag M."/>
            <person name="Ma L.J."/>
            <person name="Danchin E.G."/>
            <person name="Henrissat B."/>
            <person name="Coutinho P.M."/>
            <person name="Nelson D.R."/>
            <person name="Straney D."/>
            <person name="Napoli C.A."/>
            <person name="Barker B.M."/>
            <person name="Gribskov M."/>
            <person name="Rep M."/>
            <person name="Kroken S."/>
            <person name="Molnar I."/>
            <person name="Rensing C."/>
            <person name="Kennell J.C."/>
            <person name="Zamora J."/>
            <person name="Farman M.L."/>
            <person name="Selker E.U."/>
            <person name="Salamov A."/>
            <person name="Shapiro H."/>
            <person name="Pangilinan J."/>
            <person name="Lindquist E."/>
            <person name="Lamers C."/>
            <person name="Grigoriev I.V."/>
            <person name="Geiser D.M."/>
            <person name="Covert S.F."/>
            <person name="Temporini E."/>
            <person name="Vanetten H.D."/>
        </authorList>
    </citation>
    <scope>NUCLEOTIDE SEQUENCE [LARGE SCALE GENOMIC DNA]</scope>
    <source>
        <strain evidence="12">ATCC MYA-4622 / CBS 123669 / FGSC 9596 / NRRL 45880 / 77-13-4</strain>
    </source>
</reference>
<dbReference type="GeneID" id="9674172"/>
<proteinExistence type="inferred from homology"/>
<name>C7ZIQ7_FUSV7</name>
<evidence type="ECO:0000256" key="10">
    <source>
        <dbReference type="RuleBase" id="RU367009"/>
    </source>
</evidence>
<evidence type="ECO:0000256" key="9">
    <source>
        <dbReference type="ARBA" id="ARBA00025679"/>
    </source>
</evidence>
<evidence type="ECO:0000256" key="2">
    <source>
        <dbReference type="ARBA" id="ARBA00001913"/>
    </source>
</evidence>
<sequence>MHSASLVSLIAALPAAMACLGYEGGLPTPTDSKSLSAPQYIKAGQTFDAGWVKYDRGQSCSGQSEGGEADTVFVLEEGATLRNVIIGKNQKEGVYCLGSCNLEFVWFEDVCEDAISIKGDGTANIIGGGAYKASDKVIQHNGCGHVNIVNFYANDYGKVYRSCGNCKNNCARSVHMEGTTAVNGGELIGINTNLGDKATYSNNCYPKVQCQGYNGCDKANGDCEPTKAALC</sequence>
<comment type="function">
    <text evidence="9 10">Pectinolytic enzyme consist of four classes of enzymes: pectin lyase, polygalacturonase, pectin methylesterase and rhamnogalacturonase. Among pectinolytic enzymes, pectin lyase is the most important in depolymerization of pectin, since it cleaves internal glycosidic bonds of highly methylated pectins. Favors pectate, the anion, over pectin, the methyl ester.</text>
</comment>
<gene>
    <name evidence="11" type="ORF">NECHADRAFT_52994</name>
</gene>
<dbReference type="eggNOG" id="ENOG502QSM3">
    <property type="taxonomic scope" value="Eukaryota"/>
</dbReference>
<feature type="signal peptide" evidence="10">
    <location>
        <begin position="1"/>
        <end position="18"/>
    </location>
</feature>
<dbReference type="GO" id="GO:0030570">
    <property type="term" value="F:pectate lyase activity"/>
    <property type="evidence" value="ECO:0007669"/>
    <property type="project" value="UniProtKB-UniRule"/>
</dbReference>
<keyword evidence="6 10" id="KW-0732">Signal</keyword>
<accession>C7ZIQ7</accession>
<dbReference type="GO" id="GO:0045490">
    <property type="term" value="P:pectin catabolic process"/>
    <property type="evidence" value="ECO:0007669"/>
    <property type="project" value="TreeGrafter"/>
</dbReference>
<dbReference type="OMA" id="DKKNGAC"/>
<evidence type="ECO:0000256" key="3">
    <source>
        <dbReference type="ARBA" id="ARBA00004613"/>
    </source>
</evidence>
<evidence type="ECO:0000256" key="4">
    <source>
        <dbReference type="ARBA" id="ARBA00006463"/>
    </source>
</evidence>
<dbReference type="EMBL" id="GG698931">
    <property type="protein sequence ID" value="EEU36069.1"/>
    <property type="molecule type" value="Genomic_DNA"/>
</dbReference>
<dbReference type="HOGENOM" id="CLU_044863_3_1_1"/>
<evidence type="ECO:0000313" key="12">
    <source>
        <dbReference type="Proteomes" id="UP000005206"/>
    </source>
</evidence>
<evidence type="ECO:0000256" key="1">
    <source>
        <dbReference type="ARBA" id="ARBA00000695"/>
    </source>
</evidence>
<dbReference type="InterPro" id="IPR011050">
    <property type="entry name" value="Pectin_lyase_fold/virulence"/>
</dbReference>
<dbReference type="EC" id="4.2.2.2" evidence="10"/>
<dbReference type="PANTHER" id="PTHR33407:SF9">
    <property type="entry name" value="PECTATE LYASE F-RELATED"/>
    <property type="match status" value="1"/>
</dbReference>
<dbReference type="Gene3D" id="2.160.20.10">
    <property type="entry name" value="Single-stranded right-handed beta-helix, Pectin lyase-like"/>
    <property type="match status" value="1"/>
</dbReference>
<keyword evidence="5 10" id="KW-0964">Secreted</keyword>
<dbReference type="SUPFAM" id="SSF51126">
    <property type="entry name" value="Pectin lyase-like"/>
    <property type="match status" value="1"/>
</dbReference>
<feature type="chain" id="PRO_5025088932" description="Pectate lyase" evidence="10">
    <location>
        <begin position="19"/>
        <end position="231"/>
    </location>
</feature>
<dbReference type="GO" id="GO:0005576">
    <property type="term" value="C:extracellular region"/>
    <property type="evidence" value="ECO:0007669"/>
    <property type="project" value="UniProtKB-SubCell"/>
</dbReference>
<dbReference type="PANTHER" id="PTHR33407">
    <property type="entry name" value="PECTATE LYASE F-RELATED"/>
    <property type="match status" value="1"/>
</dbReference>
<evidence type="ECO:0000256" key="5">
    <source>
        <dbReference type="ARBA" id="ARBA00022525"/>
    </source>
</evidence>
<comment type="similarity">
    <text evidence="4 10">Belongs to the polysaccharide lyase 3 family.</text>
</comment>